<dbReference type="InterPro" id="IPR014395">
    <property type="entry name" value="Pen/GL7ACA/AHL_acylase"/>
</dbReference>
<keyword evidence="4" id="KW-0865">Zymogen</keyword>
<comment type="caution">
    <text evidence="8">The sequence shown here is derived from an EMBL/GenBank/DDBJ whole genome shotgun (WGS) entry which is preliminary data.</text>
</comment>
<dbReference type="EMBL" id="QYCN01000054">
    <property type="protein sequence ID" value="RIY05503.1"/>
    <property type="molecule type" value="Genomic_DNA"/>
</dbReference>
<feature type="active site" description="Nucleophile" evidence="5">
    <location>
        <position position="292"/>
    </location>
</feature>
<keyword evidence="3" id="KW-0378">Hydrolase</keyword>
<comment type="cofactor">
    <cofactor evidence="6">
        <name>Ca(2+)</name>
        <dbReference type="ChEBI" id="CHEBI:29108"/>
    </cofactor>
    <text evidence="6">Binds 1 Ca(2+) ion per dimer.</text>
</comment>
<name>A0A418QJV2_9BACT</name>
<feature type="transmembrane region" description="Helical" evidence="7">
    <location>
        <begin position="12"/>
        <end position="31"/>
    </location>
</feature>
<dbReference type="Gene3D" id="1.10.439.10">
    <property type="entry name" value="Penicillin Amidohydrolase, domain 1"/>
    <property type="match status" value="1"/>
</dbReference>
<dbReference type="InterPro" id="IPR029055">
    <property type="entry name" value="Ntn_hydrolases_N"/>
</dbReference>
<dbReference type="OrthoDB" id="9759796at2"/>
<dbReference type="InterPro" id="IPR002692">
    <property type="entry name" value="S45"/>
</dbReference>
<proteinExistence type="inferred from homology"/>
<comment type="similarity">
    <text evidence="1">Belongs to the peptidase S45 family.</text>
</comment>
<evidence type="ECO:0000256" key="5">
    <source>
        <dbReference type="PIRSR" id="PIRSR001227-1"/>
    </source>
</evidence>
<dbReference type="SUPFAM" id="SSF56235">
    <property type="entry name" value="N-terminal nucleophile aminohydrolases (Ntn hydrolases)"/>
    <property type="match status" value="1"/>
</dbReference>
<dbReference type="Proteomes" id="UP000284250">
    <property type="component" value="Unassembled WGS sequence"/>
</dbReference>
<dbReference type="AlphaFoldDB" id="A0A418QJV2"/>
<gene>
    <name evidence="8" type="ORF">D0T11_20335</name>
</gene>
<dbReference type="GO" id="GO:0017000">
    <property type="term" value="P:antibiotic biosynthetic process"/>
    <property type="evidence" value="ECO:0007669"/>
    <property type="project" value="InterPro"/>
</dbReference>
<feature type="binding site" evidence="6">
    <location>
        <position position="367"/>
    </location>
    <ligand>
        <name>Ca(2+)</name>
        <dbReference type="ChEBI" id="CHEBI:29108"/>
    </ligand>
</feature>
<dbReference type="InterPro" id="IPR043146">
    <property type="entry name" value="Penicillin_amidase_N_B-knob"/>
</dbReference>
<keyword evidence="7" id="KW-0472">Membrane</keyword>
<feature type="binding site" evidence="6">
    <location>
        <position position="364"/>
    </location>
    <ligand>
        <name>Ca(2+)</name>
        <dbReference type="ChEBI" id="CHEBI:29108"/>
    </ligand>
</feature>
<dbReference type="PANTHER" id="PTHR34218:SF3">
    <property type="entry name" value="ACYL-HOMOSERINE LACTONE ACYLASE PVDQ"/>
    <property type="match status" value="1"/>
</dbReference>
<keyword evidence="2" id="KW-0732">Signal</keyword>
<accession>A0A418QJV2</accession>
<evidence type="ECO:0000256" key="4">
    <source>
        <dbReference type="ARBA" id="ARBA00023145"/>
    </source>
</evidence>
<dbReference type="InterPro" id="IPR023343">
    <property type="entry name" value="Penicillin_amidase_dom1"/>
</dbReference>
<keyword evidence="7" id="KW-1133">Transmembrane helix</keyword>
<keyword evidence="7" id="KW-0812">Transmembrane</keyword>
<evidence type="ECO:0000256" key="3">
    <source>
        <dbReference type="ARBA" id="ARBA00022801"/>
    </source>
</evidence>
<evidence type="ECO:0000313" key="9">
    <source>
        <dbReference type="Proteomes" id="UP000284250"/>
    </source>
</evidence>
<dbReference type="Gene3D" id="2.30.120.10">
    <property type="match status" value="1"/>
</dbReference>
<dbReference type="Gene3D" id="3.60.20.10">
    <property type="entry name" value="Glutamine Phosphoribosylpyrophosphate, subunit 1, domain 1"/>
    <property type="match status" value="1"/>
</dbReference>
<dbReference type="CDD" id="cd03747">
    <property type="entry name" value="Ntn_PGA_like"/>
    <property type="match status" value="1"/>
</dbReference>
<evidence type="ECO:0000256" key="6">
    <source>
        <dbReference type="PIRSR" id="PIRSR001227-2"/>
    </source>
</evidence>
<sequence length="818" mass="93159">MYVLEIQNKMKFINSYFLFPLLALVLVVFALSNQMFGAFPLGKLMQPFVGAVQNSNNERLNATRFTISGQDLSDSVTIFFDERKVPHIYAKNTQDLYYAQGYVTAYLRLWQMDFLSYVAAGRLSEVFDKEDFLEIDRNQKRLGIEEAAKKSLTMMEKDPETNQVLTAYTRGVNAYIGELNYKTMPFEYKMLDYSPEPWTKLKSALILKNMANALSGYGEDLFMSKIFLALGKEKFGQLYPEFHSHMSPMMSATAVGPPQNAWPAHNPGYLTYSFLSANSLVAKSAYNPKLGSNSWAVSGKKTKSGFPILASDPHLGLSLPAIWVEMQLSAPGMNVYGVSLPGTPAVIIGFNEKIAWGITNGADDVKDWYRLKISDDYKKYELDGQWIDLKFRVEQIKRRGHAPFLDTVYSTVHGPVVNDKKFNGSNADLVNCALKWELHQPSNEFLAFIKLNKAGNYPEFENAIRNYRCPVQNFTFIAKDNTIAVDHQGSVAVKWYGQGKFILDGTQRKHIYTKYIKDDSLPKVHNPVSNYVLSANQHPTSPSFPYYYNGYFSETRANRIHQLLQQGNSFDIADMEAMQLDNVNFFAELVMPLLLQHTDQARLTANQRQLLAGISTWKGAYDVGDQQALLYELWWKQVRDYTWDELAQYSFFMRPPEDYVLLDLIKQEPNSQYFDKIGTSKKESAIDIITQAFVVATREYTKYRKEGIKSWADFNKVNVMHMTNIPAFSKMDLASAGNPEALNAISAEWGPSWRMVVELGDRPKAYGIYPGGQSGNIGSPNYDNFVGDWQKGKYYPLHLFLNQQEAEQNTNSTWTLKK</sequence>
<dbReference type="Pfam" id="PF01804">
    <property type="entry name" value="Penicil_amidase"/>
    <property type="match status" value="1"/>
</dbReference>
<evidence type="ECO:0000256" key="1">
    <source>
        <dbReference type="ARBA" id="ARBA00006586"/>
    </source>
</evidence>
<dbReference type="GO" id="GO:0016811">
    <property type="term" value="F:hydrolase activity, acting on carbon-nitrogen (but not peptide) bonds, in linear amides"/>
    <property type="evidence" value="ECO:0007669"/>
    <property type="project" value="InterPro"/>
</dbReference>
<evidence type="ECO:0000256" key="7">
    <source>
        <dbReference type="SAM" id="Phobius"/>
    </source>
</evidence>
<dbReference type="InterPro" id="IPR043147">
    <property type="entry name" value="Penicillin_amidase_A-knob"/>
</dbReference>
<protein>
    <submittedName>
        <fullName evidence="8">Penicillin acylase family protein</fullName>
    </submittedName>
</protein>
<keyword evidence="6" id="KW-0479">Metal-binding</keyword>
<reference evidence="8 9" key="1">
    <citation type="submission" date="2019-01" db="EMBL/GenBank/DDBJ databases">
        <title>Hymenobacter humicola sp. nov., isolated from soils in Antarctica.</title>
        <authorList>
            <person name="Sedlacek I."/>
            <person name="Holochova P."/>
            <person name="Kralova S."/>
            <person name="Pantucek R."/>
            <person name="Stankova E."/>
            <person name="Vrbovska V."/>
            <person name="Kristofova L."/>
            <person name="Svec P."/>
            <person name="Busse H.-J."/>
        </authorList>
    </citation>
    <scope>NUCLEOTIDE SEQUENCE [LARGE SCALE GENOMIC DNA]</scope>
    <source>
        <strain evidence="8 9">CCM 8852</strain>
    </source>
</reference>
<dbReference type="PANTHER" id="PTHR34218">
    <property type="entry name" value="PEPTIDASE S45 PENICILLIN AMIDASE"/>
    <property type="match status" value="1"/>
</dbReference>
<keyword evidence="6" id="KW-0106">Calcium</keyword>
<dbReference type="Gene3D" id="1.10.1400.10">
    <property type="match status" value="1"/>
</dbReference>
<evidence type="ECO:0000313" key="8">
    <source>
        <dbReference type="EMBL" id="RIY05503.1"/>
    </source>
</evidence>
<dbReference type="GO" id="GO:0046872">
    <property type="term" value="F:metal ion binding"/>
    <property type="evidence" value="ECO:0007669"/>
    <property type="project" value="UniProtKB-KW"/>
</dbReference>
<dbReference type="PIRSF" id="PIRSF001227">
    <property type="entry name" value="Pen_acylase"/>
    <property type="match status" value="1"/>
</dbReference>
<evidence type="ECO:0000256" key="2">
    <source>
        <dbReference type="ARBA" id="ARBA00022729"/>
    </source>
</evidence>
<organism evidence="8 9">
    <name type="scientific">Hymenobacter rubripertinctus</name>
    <dbReference type="NCBI Taxonomy" id="2029981"/>
    <lineage>
        <taxon>Bacteria</taxon>
        <taxon>Pseudomonadati</taxon>
        <taxon>Bacteroidota</taxon>
        <taxon>Cytophagia</taxon>
        <taxon>Cytophagales</taxon>
        <taxon>Hymenobacteraceae</taxon>
        <taxon>Hymenobacter</taxon>
    </lineage>
</organism>
<keyword evidence="9" id="KW-1185">Reference proteome</keyword>